<dbReference type="Pfam" id="PF13911">
    <property type="entry name" value="AhpC-TSA_2"/>
    <property type="match status" value="1"/>
</dbReference>
<evidence type="ECO:0000256" key="1">
    <source>
        <dbReference type="ARBA" id="ARBA00004496"/>
    </source>
</evidence>
<keyword evidence="9" id="KW-0472">Membrane</keyword>
<reference evidence="10" key="1">
    <citation type="journal article" date="2021" name="Cell">
        <title>Tracing the genetic footprints of vertebrate landing in non-teleost ray-finned fishes.</title>
        <authorList>
            <person name="Bi X."/>
            <person name="Wang K."/>
            <person name="Yang L."/>
            <person name="Pan H."/>
            <person name="Jiang H."/>
            <person name="Wei Q."/>
            <person name="Fang M."/>
            <person name="Yu H."/>
            <person name="Zhu C."/>
            <person name="Cai Y."/>
            <person name="He Y."/>
            <person name="Gan X."/>
            <person name="Zeng H."/>
            <person name="Yu D."/>
            <person name="Zhu Y."/>
            <person name="Jiang H."/>
            <person name="Qiu Q."/>
            <person name="Yang H."/>
            <person name="Zhang Y.E."/>
            <person name="Wang W."/>
            <person name="Zhu M."/>
            <person name="He S."/>
            <person name="Zhang G."/>
        </authorList>
    </citation>
    <scope>NUCLEOTIDE SEQUENCE</scope>
    <source>
        <strain evidence="10">Pddl_001</strain>
    </source>
</reference>
<comment type="subcellular location">
    <subcellularLocation>
        <location evidence="1">Cytoplasm</location>
    </subcellularLocation>
</comment>
<comment type="caution">
    <text evidence="10">The sequence shown here is derived from an EMBL/GenBank/DDBJ whole genome shotgun (WGS) entry which is preliminary data.</text>
</comment>
<comment type="similarity">
    <text evidence="5">Belongs to the peroxiredoxin-like PRXL2 family. PRXL2A subfamily.</text>
</comment>
<dbReference type="InterPro" id="IPR032801">
    <property type="entry name" value="PXL2A/B/C"/>
</dbReference>
<evidence type="ECO:0000256" key="8">
    <source>
        <dbReference type="ARBA" id="ARBA00032129"/>
    </source>
</evidence>
<evidence type="ECO:0000256" key="6">
    <source>
        <dbReference type="ARBA" id="ARBA00023849"/>
    </source>
</evidence>
<feature type="transmembrane region" description="Helical" evidence="9">
    <location>
        <begin position="12"/>
        <end position="32"/>
    </location>
</feature>
<evidence type="ECO:0000313" key="11">
    <source>
        <dbReference type="Proteomes" id="UP001166093"/>
    </source>
</evidence>
<dbReference type="Proteomes" id="UP001166093">
    <property type="component" value="Unassembled WGS sequence"/>
</dbReference>
<keyword evidence="11" id="KW-1185">Reference proteome</keyword>
<evidence type="ECO:0000256" key="2">
    <source>
        <dbReference type="ARBA" id="ARBA00022490"/>
    </source>
</evidence>
<keyword evidence="4" id="KW-0676">Redox-active center</keyword>
<evidence type="ECO:0000313" key="10">
    <source>
        <dbReference type="EMBL" id="MBN3285003.1"/>
    </source>
</evidence>
<evidence type="ECO:0000256" key="9">
    <source>
        <dbReference type="SAM" id="Phobius"/>
    </source>
</evidence>
<accession>A0ABS2YEZ0</accession>
<protein>
    <recommendedName>
        <fullName evidence="6">Peroxiredoxin-like 2A</fullName>
    </recommendedName>
    <alternativeName>
        <fullName evidence="8">Peroxiredoxin-like 2 activated in M-CSF stimulated monocytes</fullName>
    </alternativeName>
    <alternativeName>
        <fullName evidence="7">Redox-regulatory protein FAM213A</fullName>
    </alternativeName>
</protein>
<proteinExistence type="inferred from homology"/>
<evidence type="ECO:0000256" key="3">
    <source>
        <dbReference type="ARBA" id="ARBA00022862"/>
    </source>
</evidence>
<evidence type="ECO:0000256" key="4">
    <source>
        <dbReference type="ARBA" id="ARBA00023284"/>
    </source>
</evidence>
<keyword evidence="9" id="KW-1133">Transmembrane helix</keyword>
<keyword evidence="3" id="KW-0049">Antioxidant</keyword>
<name>A0ABS2YEZ0_POLSP</name>
<sequence>MFFLLEGEFFTMGLWSLGLGAIGAAVAVIILANTNLLLTKPAAAFLEYLEETELQTLDEGWCKISLKLSCCVCLVKEASELSSLKPELEHLGVPLYAVVKENVGTEVNQFKPHFKGEVFLDEKRRFYGPHKRRMGVRGLFRLGVLQNFFRAWKKGYQGNVEGEGFLLGGVFVIGKDKQGILLEHQEKEFGDKANITSVIEAARKIQVQKVE</sequence>
<evidence type="ECO:0000256" key="5">
    <source>
        <dbReference type="ARBA" id="ARBA00023787"/>
    </source>
</evidence>
<keyword evidence="2" id="KW-0963">Cytoplasm</keyword>
<feature type="non-terminal residue" evidence="10">
    <location>
        <position position="1"/>
    </location>
</feature>
<organism evidence="10 11">
    <name type="scientific">Polyodon spathula</name>
    <name type="common">North American paddlefish</name>
    <name type="synonym">Squalus spathula</name>
    <dbReference type="NCBI Taxonomy" id="7913"/>
    <lineage>
        <taxon>Eukaryota</taxon>
        <taxon>Metazoa</taxon>
        <taxon>Chordata</taxon>
        <taxon>Craniata</taxon>
        <taxon>Vertebrata</taxon>
        <taxon>Euteleostomi</taxon>
        <taxon>Actinopterygii</taxon>
        <taxon>Chondrostei</taxon>
        <taxon>Acipenseriformes</taxon>
        <taxon>Polyodontidae</taxon>
        <taxon>Polyodon</taxon>
    </lineage>
</organism>
<dbReference type="EMBL" id="JAAWVQ010142642">
    <property type="protein sequence ID" value="MBN3285003.1"/>
    <property type="molecule type" value="Genomic_DNA"/>
</dbReference>
<dbReference type="PANTHER" id="PTHR28630:SF31">
    <property type="entry name" value="PEROXIREDOXIN-LIKE 2A"/>
    <property type="match status" value="1"/>
</dbReference>
<evidence type="ECO:0000256" key="7">
    <source>
        <dbReference type="ARBA" id="ARBA00032058"/>
    </source>
</evidence>
<dbReference type="PANTHER" id="PTHR28630">
    <property type="match status" value="1"/>
</dbReference>
<feature type="non-terminal residue" evidence="10">
    <location>
        <position position="211"/>
    </location>
</feature>
<keyword evidence="9" id="KW-0812">Transmembrane</keyword>
<gene>
    <name evidence="10" type="primary">Fam213a_0</name>
    <name evidence="10" type="ORF">GTO93_0011149</name>
</gene>